<feature type="transmembrane region" description="Helical" evidence="1">
    <location>
        <begin position="107"/>
        <end position="130"/>
    </location>
</feature>
<name>A0A163DIP2_9BACL</name>
<accession>A0A163DIP2</accession>
<evidence type="ECO:0000313" key="4">
    <source>
        <dbReference type="Proteomes" id="UP000076796"/>
    </source>
</evidence>
<protein>
    <recommendedName>
        <fullName evidence="2">DUF4395 domain-containing protein</fullName>
    </recommendedName>
</protein>
<evidence type="ECO:0000259" key="2">
    <source>
        <dbReference type="Pfam" id="PF14340"/>
    </source>
</evidence>
<keyword evidence="1" id="KW-1133">Transmembrane helix</keyword>
<evidence type="ECO:0000313" key="3">
    <source>
        <dbReference type="EMBL" id="KZS43250.1"/>
    </source>
</evidence>
<dbReference type="Pfam" id="PF14340">
    <property type="entry name" value="DUF4395"/>
    <property type="match status" value="1"/>
</dbReference>
<dbReference type="PIRSF" id="PIRSF030042">
    <property type="entry name" value="UCP030042"/>
    <property type="match status" value="1"/>
</dbReference>
<reference evidence="3" key="1">
    <citation type="journal article" date="2016" name="Genome Announc.">
        <title>Draft genomes of two strains of Paenibacillus glucanolyticus with capability to degrade lignocellulose.</title>
        <authorList>
            <person name="Mathews S.L."/>
            <person name="Pawlak J."/>
            <person name="Grunden A.M."/>
        </authorList>
    </citation>
    <scope>NUCLEOTIDE SEQUENCE [LARGE SCALE GENOMIC DNA]</scope>
    <source>
        <strain evidence="3">SLM1</strain>
    </source>
</reference>
<dbReference type="InterPro" id="IPR025508">
    <property type="entry name" value="DUF4395"/>
</dbReference>
<organism evidence="3 4">
    <name type="scientific">Paenibacillus glucanolyticus</name>
    <dbReference type="NCBI Taxonomy" id="59843"/>
    <lineage>
        <taxon>Bacteria</taxon>
        <taxon>Bacillati</taxon>
        <taxon>Bacillota</taxon>
        <taxon>Bacilli</taxon>
        <taxon>Bacillales</taxon>
        <taxon>Paenibacillaceae</taxon>
        <taxon>Paenibacillus</taxon>
    </lineage>
</organism>
<proteinExistence type="predicted"/>
<keyword evidence="1" id="KW-0472">Membrane</keyword>
<sequence>MKEIPLPLVKANQIGIVLFVLLSFVFQQPWFIYILFLIQVIPLLAGAKGNLFIQLAKAVIGRERLKKSEGQAEELARFNQSIAVILLGISAAAYLLGWQVAAYAASAMVAVAAIVAVMGYCVGCTIYYQYKRWKLLRSRSHPS</sequence>
<keyword evidence="1" id="KW-0812">Transmembrane</keyword>
<feature type="transmembrane region" description="Helical" evidence="1">
    <location>
        <begin position="7"/>
        <end position="26"/>
    </location>
</feature>
<dbReference type="RefSeq" id="WP_006210405.1">
    <property type="nucleotide sequence ID" value="NZ_CP028366.1"/>
</dbReference>
<comment type="caution">
    <text evidence="3">The sequence shown here is derived from an EMBL/GenBank/DDBJ whole genome shotgun (WGS) entry which is preliminary data.</text>
</comment>
<evidence type="ECO:0000256" key="1">
    <source>
        <dbReference type="SAM" id="Phobius"/>
    </source>
</evidence>
<feature type="transmembrane region" description="Helical" evidence="1">
    <location>
        <begin position="81"/>
        <end position="101"/>
    </location>
</feature>
<feature type="domain" description="DUF4395" evidence="2">
    <location>
        <begin position="5"/>
        <end position="132"/>
    </location>
</feature>
<dbReference type="GeneID" id="97555349"/>
<dbReference type="EMBL" id="LWMH01000003">
    <property type="protein sequence ID" value="KZS43250.1"/>
    <property type="molecule type" value="Genomic_DNA"/>
</dbReference>
<dbReference type="AlphaFoldDB" id="A0A163DIP2"/>
<dbReference type="Proteomes" id="UP000076796">
    <property type="component" value="Unassembled WGS sequence"/>
</dbReference>
<gene>
    <name evidence="3" type="ORF">AWU65_01110</name>
</gene>
<keyword evidence="4" id="KW-1185">Reference proteome</keyword>
<dbReference type="OrthoDB" id="2376580at2"/>
<feature type="transmembrane region" description="Helical" evidence="1">
    <location>
        <begin position="32"/>
        <end position="60"/>
    </location>
</feature>
<dbReference type="InterPro" id="IPR016942">
    <property type="entry name" value="UCP030042"/>
</dbReference>